<organism evidence="1 2">
    <name type="scientific">Enterococcus ratti</name>
    <dbReference type="NCBI Taxonomy" id="150033"/>
    <lineage>
        <taxon>Bacteria</taxon>
        <taxon>Bacillati</taxon>
        <taxon>Bacillota</taxon>
        <taxon>Bacilli</taxon>
        <taxon>Lactobacillales</taxon>
        <taxon>Enterococcaceae</taxon>
        <taxon>Enterococcus</taxon>
    </lineage>
</organism>
<evidence type="ECO:0000313" key="1">
    <source>
        <dbReference type="EMBL" id="OJG78120.1"/>
    </source>
</evidence>
<dbReference type="STRING" id="150033.RV14_GL001221"/>
<evidence type="ECO:0000313" key="2">
    <source>
        <dbReference type="Proteomes" id="UP000182152"/>
    </source>
</evidence>
<accession>A0A1L8WAQ3</accession>
<gene>
    <name evidence="1" type="ORF">RV14_GL001221</name>
</gene>
<name>A0A1L8WAQ3_9ENTE</name>
<dbReference type="AlphaFoldDB" id="A0A1L8WAQ3"/>
<proteinExistence type="predicted"/>
<dbReference type="Proteomes" id="UP000182152">
    <property type="component" value="Unassembled WGS sequence"/>
</dbReference>
<dbReference type="EMBL" id="JXLB01000026">
    <property type="protein sequence ID" value="OJG78120.1"/>
    <property type="molecule type" value="Genomic_DNA"/>
</dbReference>
<keyword evidence="2" id="KW-1185">Reference proteome</keyword>
<comment type="caution">
    <text evidence="1">The sequence shown here is derived from an EMBL/GenBank/DDBJ whole genome shotgun (WGS) entry which is preliminary data.</text>
</comment>
<reference evidence="1 2" key="1">
    <citation type="submission" date="2014-12" db="EMBL/GenBank/DDBJ databases">
        <title>Draft genome sequences of 29 type strains of Enterococci.</title>
        <authorList>
            <person name="Zhong Z."/>
            <person name="Sun Z."/>
            <person name="Liu W."/>
            <person name="Zhang W."/>
            <person name="Zhang H."/>
        </authorList>
    </citation>
    <scope>NUCLEOTIDE SEQUENCE [LARGE SCALE GENOMIC DNA]</scope>
    <source>
        <strain evidence="1 2">DSM 15687</strain>
    </source>
</reference>
<sequence>MEEEEMTMRDLADHVIARAQGTGVGITNLQLQKVLYFTLIEGLKERAINKNWLTENYDESFLVWRYGPVIESIYEKYCIYGASKIFESKHENNNFRFLNRIIDRLLNEDVFDLVDESHQHKPWKENKDHIVYGRSDIPYTSEDLLDAAKK</sequence>
<protein>
    <submittedName>
        <fullName evidence="1">Uncharacterized protein</fullName>
    </submittedName>
</protein>